<evidence type="ECO:0000313" key="3">
    <source>
        <dbReference type="Proteomes" id="UP000316714"/>
    </source>
</evidence>
<dbReference type="AlphaFoldDB" id="A0A5C5VFW6"/>
<gene>
    <name evidence="2" type="ORF">KOR34_19190</name>
</gene>
<sequence>MTRWLMLVLLAMGVGEHPAMGQTPGGAPAYQRRGGGHPGYGPSHGPYPAKYYGRPDYGRRPVPEANVSAGTFQRPYPYHLDYYKQRYGGSYEPYFGNLYGPPNVVLGGVYGGYGAPVYAPPYGYPVAADYPAAPAATQAIVCPHCQQPIYLAAPPDAGE</sequence>
<feature type="region of interest" description="Disordered" evidence="1">
    <location>
        <begin position="22"/>
        <end position="43"/>
    </location>
</feature>
<evidence type="ECO:0000313" key="2">
    <source>
        <dbReference type="EMBL" id="TWT36973.1"/>
    </source>
</evidence>
<protein>
    <submittedName>
        <fullName evidence="2">Uncharacterized protein</fullName>
    </submittedName>
</protein>
<evidence type="ECO:0000256" key="1">
    <source>
        <dbReference type="SAM" id="MobiDB-lite"/>
    </source>
</evidence>
<dbReference type="Proteomes" id="UP000316714">
    <property type="component" value="Unassembled WGS sequence"/>
</dbReference>
<reference evidence="2 3" key="1">
    <citation type="submission" date="2019-02" db="EMBL/GenBank/DDBJ databases">
        <title>Deep-cultivation of Planctomycetes and their phenomic and genomic characterization uncovers novel biology.</title>
        <authorList>
            <person name="Wiegand S."/>
            <person name="Jogler M."/>
            <person name="Boedeker C."/>
            <person name="Pinto D."/>
            <person name="Vollmers J."/>
            <person name="Rivas-Marin E."/>
            <person name="Kohn T."/>
            <person name="Peeters S.H."/>
            <person name="Heuer A."/>
            <person name="Rast P."/>
            <person name="Oberbeckmann S."/>
            <person name="Bunk B."/>
            <person name="Jeske O."/>
            <person name="Meyerdierks A."/>
            <person name="Storesund J.E."/>
            <person name="Kallscheuer N."/>
            <person name="Luecker S."/>
            <person name="Lage O.M."/>
            <person name="Pohl T."/>
            <person name="Merkel B.J."/>
            <person name="Hornburger P."/>
            <person name="Mueller R.-W."/>
            <person name="Bruemmer F."/>
            <person name="Labrenz M."/>
            <person name="Spormann A.M."/>
            <person name="Op Den Camp H."/>
            <person name="Overmann J."/>
            <person name="Amann R."/>
            <person name="Jetten M.S.M."/>
            <person name="Mascher T."/>
            <person name="Medema M.H."/>
            <person name="Devos D.P."/>
            <person name="Kaster A.-K."/>
            <person name="Ovreas L."/>
            <person name="Rohde M."/>
            <person name="Galperin M.Y."/>
            <person name="Jogler C."/>
        </authorList>
    </citation>
    <scope>NUCLEOTIDE SEQUENCE [LARGE SCALE GENOMIC DNA]</scope>
    <source>
        <strain evidence="2 3">KOR34</strain>
    </source>
</reference>
<name>A0A5C5VFW6_9BACT</name>
<dbReference type="EMBL" id="SIHJ01000001">
    <property type="protein sequence ID" value="TWT36973.1"/>
    <property type="molecule type" value="Genomic_DNA"/>
</dbReference>
<organism evidence="2 3">
    <name type="scientific">Posidoniimonas corsicana</name>
    <dbReference type="NCBI Taxonomy" id="1938618"/>
    <lineage>
        <taxon>Bacteria</taxon>
        <taxon>Pseudomonadati</taxon>
        <taxon>Planctomycetota</taxon>
        <taxon>Planctomycetia</taxon>
        <taxon>Pirellulales</taxon>
        <taxon>Lacipirellulaceae</taxon>
        <taxon>Posidoniimonas</taxon>
    </lineage>
</organism>
<proteinExistence type="predicted"/>
<comment type="caution">
    <text evidence="2">The sequence shown here is derived from an EMBL/GenBank/DDBJ whole genome shotgun (WGS) entry which is preliminary data.</text>
</comment>
<keyword evidence="3" id="KW-1185">Reference proteome</keyword>
<accession>A0A5C5VFW6</accession>